<sequence>MINILGAKYTNYMTSHNTVIICRKNEGKKVKKAREWRIPIVNVQWLHDLMFGQIDALRLSMAHKYQQYDLENPFAIDYTLAPHLMAAWKSPIKISEELIKKHNIETKTPEAIANAEKESKKRENEENIEPEAKRMRVESPPLEENIPLTTQNPPDNENKPRVLFTGFSKINDMAKVVLQLGGCLAKSETECTHLVANRYARTQKFLCAIHVVKYVVTTDWITESEKQNQFIDEKQYVMRDTESEKIYGFNMERVLNRVDRTPIFKNYIIFVTAGVIPKSDITKAIIEAGGGTPVYKKAPTLRQIKSIEQSGRKFVIITCENDLHLCKMYLEKKICVQNVEFILTGSIRQELDFSSFVYTL</sequence>
<feature type="domain" description="BRCT" evidence="7">
    <location>
        <begin position="159"/>
        <end position="238"/>
    </location>
</feature>
<keyword evidence="2" id="KW-0227">DNA damage</keyword>
<dbReference type="Gene3D" id="3.40.50.10190">
    <property type="entry name" value="BRCT domain"/>
    <property type="match status" value="3"/>
</dbReference>
<protein>
    <recommendedName>
        <fullName evidence="4">PAX-interacting protein 1</fullName>
    </recommendedName>
    <alternativeName>
        <fullName evidence="5">PAX transactivation activation domain-interacting protein</fullName>
    </alternativeName>
</protein>
<dbReference type="InterPro" id="IPR051579">
    <property type="entry name" value="DDR_Transcriptional_Reg"/>
</dbReference>
<reference evidence="8 9" key="1">
    <citation type="submission" date="2024-04" db="EMBL/GenBank/DDBJ databases">
        <authorList>
            <person name="Rising A."/>
            <person name="Reimegard J."/>
            <person name="Sonavane S."/>
            <person name="Akerstrom W."/>
            <person name="Nylinder S."/>
            <person name="Hedman E."/>
            <person name="Kallberg Y."/>
        </authorList>
    </citation>
    <scope>NUCLEOTIDE SEQUENCE [LARGE SCALE GENOMIC DNA]</scope>
</reference>
<dbReference type="PANTHER" id="PTHR23196">
    <property type="entry name" value="PAX TRANSCRIPTION ACTIVATION DOMAIN INTERACTING PROTEIN"/>
    <property type="match status" value="1"/>
</dbReference>
<evidence type="ECO:0000313" key="9">
    <source>
        <dbReference type="Proteomes" id="UP001497382"/>
    </source>
</evidence>
<evidence type="ECO:0000259" key="7">
    <source>
        <dbReference type="PROSITE" id="PS50172"/>
    </source>
</evidence>
<gene>
    <name evidence="8" type="ORF">LARSCL_LOCUS10220</name>
</gene>
<evidence type="ECO:0000256" key="3">
    <source>
        <dbReference type="ARBA" id="ARBA00023242"/>
    </source>
</evidence>
<dbReference type="Proteomes" id="UP001497382">
    <property type="component" value="Unassembled WGS sequence"/>
</dbReference>
<evidence type="ECO:0000256" key="4">
    <source>
        <dbReference type="ARBA" id="ARBA00023858"/>
    </source>
</evidence>
<feature type="domain" description="BRCT" evidence="7">
    <location>
        <begin position="1"/>
        <end position="50"/>
    </location>
</feature>
<evidence type="ECO:0000313" key="8">
    <source>
        <dbReference type="EMBL" id="CAL1279219.1"/>
    </source>
</evidence>
<feature type="region of interest" description="Disordered" evidence="6">
    <location>
        <begin position="110"/>
        <end position="160"/>
    </location>
</feature>
<dbReference type="SUPFAM" id="SSF52113">
    <property type="entry name" value="BRCT domain"/>
    <property type="match status" value="2"/>
</dbReference>
<dbReference type="Pfam" id="PF16589">
    <property type="entry name" value="BRCT_2"/>
    <property type="match status" value="1"/>
</dbReference>
<keyword evidence="3" id="KW-0539">Nucleus</keyword>
<comment type="caution">
    <text evidence="8">The sequence shown here is derived from an EMBL/GenBank/DDBJ whole genome shotgun (WGS) entry which is preliminary data.</text>
</comment>
<dbReference type="GO" id="GO:0006974">
    <property type="term" value="P:DNA damage response"/>
    <property type="evidence" value="ECO:0007669"/>
    <property type="project" value="UniProtKB-KW"/>
</dbReference>
<dbReference type="InterPro" id="IPR036420">
    <property type="entry name" value="BRCT_dom_sf"/>
</dbReference>
<feature type="compositionally biased region" description="Basic and acidic residues" evidence="6">
    <location>
        <begin position="115"/>
        <end position="137"/>
    </location>
</feature>
<dbReference type="PROSITE" id="PS50172">
    <property type="entry name" value="BRCT"/>
    <property type="match status" value="2"/>
</dbReference>
<dbReference type="PANTHER" id="PTHR23196:SF1">
    <property type="entry name" value="PAX-INTERACTING PROTEIN 1"/>
    <property type="match status" value="1"/>
</dbReference>
<organism evidence="8 9">
    <name type="scientific">Larinioides sclopetarius</name>
    <dbReference type="NCBI Taxonomy" id="280406"/>
    <lineage>
        <taxon>Eukaryota</taxon>
        <taxon>Metazoa</taxon>
        <taxon>Ecdysozoa</taxon>
        <taxon>Arthropoda</taxon>
        <taxon>Chelicerata</taxon>
        <taxon>Arachnida</taxon>
        <taxon>Araneae</taxon>
        <taxon>Araneomorphae</taxon>
        <taxon>Entelegynae</taxon>
        <taxon>Araneoidea</taxon>
        <taxon>Araneidae</taxon>
        <taxon>Larinioides</taxon>
    </lineage>
</organism>
<dbReference type="Pfam" id="PF12738">
    <property type="entry name" value="PTCB-BRCT"/>
    <property type="match status" value="1"/>
</dbReference>
<name>A0AAV2A5N8_9ARAC</name>
<evidence type="ECO:0000256" key="2">
    <source>
        <dbReference type="ARBA" id="ARBA00022763"/>
    </source>
</evidence>
<keyword evidence="9" id="KW-1185">Reference proteome</keyword>
<accession>A0AAV2A5N8</accession>
<dbReference type="Pfam" id="PF16770">
    <property type="entry name" value="RTT107_BRCT_5"/>
    <property type="match status" value="1"/>
</dbReference>
<dbReference type="EMBL" id="CAXIEN010000119">
    <property type="protein sequence ID" value="CAL1279219.1"/>
    <property type="molecule type" value="Genomic_DNA"/>
</dbReference>
<evidence type="ECO:0000256" key="6">
    <source>
        <dbReference type="SAM" id="MobiDB-lite"/>
    </source>
</evidence>
<proteinExistence type="predicted"/>
<comment type="subcellular location">
    <subcellularLocation>
        <location evidence="1">Nucleus</location>
    </subcellularLocation>
</comment>
<dbReference type="InterPro" id="IPR001357">
    <property type="entry name" value="BRCT_dom"/>
</dbReference>
<evidence type="ECO:0000256" key="5">
    <source>
        <dbReference type="ARBA" id="ARBA00030146"/>
    </source>
</evidence>
<evidence type="ECO:0000256" key="1">
    <source>
        <dbReference type="ARBA" id="ARBA00004123"/>
    </source>
</evidence>
<dbReference type="SMART" id="SM00292">
    <property type="entry name" value="BRCT"/>
    <property type="match status" value="2"/>
</dbReference>
<dbReference type="GO" id="GO:0044666">
    <property type="term" value="C:MLL3/4 complex"/>
    <property type="evidence" value="ECO:0007669"/>
    <property type="project" value="TreeGrafter"/>
</dbReference>
<dbReference type="AlphaFoldDB" id="A0AAV2A5N8"/>